<name>C3X8G4_OXAFO</name>
<dbReference type="AlphaFoldDB" id="C3X8G4"/>
<accession>C3X8G4</accession>
<evidence type="ECO:0000313" key="2">
    <source>
        <dbReference type="Proteomes" id="UP000005089"/>
    </source>
</evidence>
<proteinExistence type="predicted"/>
<dbReference type="HOGENOM" id="CLU_1659019_0_0_4"/>
<protein>
    <submittedName>
        <fullName evidence="1">Uncharacterized protein</fullName>
    </submittedName>
</protein>
<dbReference type="EMBL" id="GG658170">
    <property type="protein sequence ID" value="EEO29490.1"/>
    <property type="molecule type" value="Genomic_DNA"/>
</dbReference>
<evidence type="ECO:0000313" key="1">
    <source>
        <dbReference type="EMBL" id="EEO29490.1"/>
    </source>
</evidence>
<gene>
    <name evidence="1" type="ORF">OFBG_00518</name>
</gene>
<keyword evidence="2" id="KW-1185">Reference proteome</keyword>
<dbReference type="STRING" id="847.BRW83_1727"/>
<sequence length="172" mass="19216">MKNQVSLNGMLSMRKVISEKGKKTIEAFVKENLSGRVNESTVQAYIDMAKSNMDIHGGLPSLEISMCFSLTGDEESLDLEKDDVAYEDCVFDNADELCAVFGKEILDALKKAGFEKQTENFGEIWQACANISHDGYEFRVCAVKKTQPEKNDSADFYRVEFLGVQAEKSLTD</sequence>
<reference evidence="1 2" key="1">
    <citation type="submission" date="2009-02" db="EMBL/GenBank/DDBJ databases">
        <title>The Genome Sequence of Oxalobacter formigenes OXCC13.</title>
        <authorList>
            <consortium name="The Broad Institute Genome Sequencing Platform"/>
            <person name="Ward D."/>
            <person name="Young S.K."/>
            <person name="Kodira C.D."/>
            <person name="Zeng Q."/>
            <person name="Koehrsen M."/>
            <person name="Alvarado L."/>
            <person name="Berlin A."/>
            <person name="Borenstein D."/>
            <person name="Chen Z."/>
            <person name="Engels R."/>
            <person name="Freedman E."/>
            <person name="Gellesch M."/>
            <person name="Goldberg J."/>
            <person name="Griggs A."/>
            <person name="Gujja S."/>
            <person name="Heiman D."/>
            <person name="Hepburn T."/>
            <person name="Howarth C."/>
            <person name="Jen D."/>
            <person name="Larson L."/>
            <person name="Lewis B."/>
            <person name="Mehta T."/>
            <person name="Park D."/>
            <person name="Pearson M."/>
            <person name="Roberts A."/>
            <person name="Saif S."/>
            <person name="Shea T."/>
            <person name="Shenoy N."/>
            <person name="Sisk P."/>
            <person name="Stolte C."/>
            <person name="Sykes S."/>
            <person name="Walk T."/>
            <person name="White J."/>
            <person name="Yandava C."/>
            <person name="Allison M.J."/>
            <person name="Lander E."/>
            <person name="Nusbaum C."/>
            <person name="Galagan J."/>
            <person name="Birren B."/>
        </authorList>
    </citation>
    <scope>NUCLEOTIDE SEQUENCE [LARGE SCALE GENOMIC DNA]</scope>
    <source>
        <strain evidence="1 2">OXCC13</strain>
    </source>
</reference>
<organism evidence="1 2">
    <name type="scientific">Oxalobacter formigenes OXCC13</name>
    <dbReference type="NCBI Taxonomy" id="556269"/>
    <lineage>
        <taxon>Bacteria</taxon>
        <taxon>Pseudomonadati</taxon>
        <taxon>Pseudomonadota</taxon>
        <taxon>Betaproteobacteria</taxon>
        <taxon>Burkholderiales</taxon>
        <taxon>Oxalobacteraceae</taxon>
        <taxon>Oxalobacter</taxon>
    </lineage>
</organism>
<dbReference type="Proteomes" id="UP000005089">
    <property type="component" value="Unassembled WGS sequence"/>
</dbReference>